<organism evidence="1 2">
    <name type="scientific">Spirosoma endbachense</name>
    <dbReference type="NCBI Taxonomy" id="2666025"/>
    <lineage>
        <taxon>Bacteria</taxon>
        <taxon>Pseudomonadati</taxon>
        <taxon>Bacteroidota</taxon>
        <taxon>Cytophagia</taxon>
        <taxon>Cytophagales</taxon>
        <taxon>Cytophagaceae</taxon>
        <taxon>Spirosoma</taxon>
    </lineage>
</organism>
<evidence type="ECO:0000313" key="1">
    <source>
        <dbReference type="EMBL" id="QHW00463.1"/>
    </source>
</evidence>
<proteinExistence type="predicted"/>
<gene>
    <name evidence="1" type="ORF">GJR95_37975</name>
</gene>
<dbReference type="Proteomes" id="UP000464577">
    <property type="component" value="Chromosome"/>
</dbReference>
<keyword evidence="2" id="KW-1185">Reference proteome</keyword>
<accession>A0A6P1W7V8</accession>
<protein>
    <recommendedName>
        <fullName evidence="3">Transposase</fullName>
    </recommendedName>
</protein>
<sequence>MSRADDPYDNAFSESLWIGLPKQSPEGGVFLNVEDAKTKLFDNIEVYYNRVRKHCAGSPVVAGLPEP</sequence>
<dbReference type="KEGG" id="senf:GJR95_37975"/>
<dbReference type="RefSeq" id="WP_162390854.1">
    <property type="nucleotide sequence ID" value="NZ_CP045997.1"/>
</dbReference>
<dbReference type="EMBL" id="CP045997">
    <property type="protein sequence ID" value="QHW00463.1"/>
    <property type="molecule type" value="Genomic_DNA"/>
</dbReference>
<evidence type="ECO:0000313" key="2">
    <source>
        <dbReference type="Proteomes" id="UP000464577"/>
    </source>
</evidence>
<name>A0A6P1W7V8_9BACT</name>
<dbReference type="AlphaFoldDB" id="A0A6P1W7V8"/>
<evidence type="ECO:0008006" key="3">
    <source>
        <dbReference type="Google" id="ProtNLM"/>
    </source>
</evidence>
<reference evidence="1 2" key="1">
    <citation type="submission" date="2019-11" db="EMBL/GenBank/DDBJ databases">
        <title>Spirosoma endbachense sp. nov., isolated from a natural salt meadow.</title>
        <authorList>
            <person name="Rojas J."/>
            <person name="Ambika Manirajan B."/>
            <person name="Ratering S."/>
            <person name="Suarez C."/>
            <person name="Geissler-Plaum R."/>
            <person name="Schnell S."/>
        </authorList>
    </citation>
    <scope>NUCLEOTIDE SEQUENCE [LARGE SCALE GENOMIC DNA]</scope>
    <source>
        <strain evidence="1 2">I-24</strain>
    </source>
</reference>